<keyword evidence="3" id="KW-1185">Reference proteome</keyword>
<feature type="compositionally biased region" description="Low complexity" evidence="1">
    <location>
        <begin position="1"/>
        <end position="15"/>
    </location>
</feature>
<gene>
    <name evidence="2" type="ORF">QRX60_32815</name>
</gene>
<organism evidence="2 3">
    <name type="scientific">Amycolatopsis mongoliensis</name>
    <dbReference type="NCBI Taxonomy" id="715475"/>
    <lineage>
        <taxon>Bacteria</taxon>
        <taxon>Bacillati</taxon>
        <taxon>Actinomycetota</taxon>
        <taxon>Actinomycetes</taxon>
        <taxon>Pseudonocardiales</taxon>
        <taxon>Pseudonocardiaceae</taxon>
        <taxon>Amycolatopsis</taxon>
    </lineage>
</organism>
<evidence type="ECO:0000256" key="1">
    <source>
        <dbReference type="SAM" id="MobiDB-lite"/>
    </source>
</evidence>
<dbReference type="AlphaFoldDB" id="A0A9Y2JJE4"/>
<feature type="region of interest" description="Disordered" evidence="1">
    <location>
        <begin position="1"/>
        <end position="25"/>
    </location>
</feature>
<protein>
    <submittedName>
        <fullName evidence="2">Uncharacterized protein</fullName>
    </submittedName>
</protein>
<evidence type="ECO:0000313" key="2">
    <source>
        <dbReference type="EMBL" id="WIX98824.1"/>
    </source>
</evidence>
<evidence type="ECO:0000313" key="3">
    <source>
        <dbReference type="Proteomes" id="UP001239397"/>
    </source>
</evidence>
<accession>A0A9Y2JJE4</accession>
<dbReference type="KEGG" id="amog:QRX60_32815"/>
<name>A0A9Y2JJE4_9PSEU</name>
<proteinExistence type="predicted"/>
<dbReference type="EMBL" id="CP127295">
    <property type="protein sequence ID" value="WIX98824.1"/>
    <property type="molecule type" value="Genomic_DNA"/>
</dbReference>
<reference evidence="2 3" key="1">
    <citation type="submission" date="2023-06" db="EMBL/GenBank/DDBJ databases">
        <authorList>
            <person name="Oyuntsetseg B."/>
            <person name="Kim S.B."/>
        </authorList>
    </citation>
    <scope>NUCLEOTIDE SEQUENCE [LARGE SCALE GENOMIC DNA]</scope>
    <source>
        <strain evidence="2 3">4-36</strain>
    </source>
</reference>
<dbReference type="RefSeq" id="WP_285995307.1">
    <property type="nucleotide sequence ID" value="NZ_CP127295.1"/>
</dbReference>
<sequence>MTSRSTVRTVVPVRSAGTRPVTNRGARARISSIRACCRSTGARADRRVRWLMRLDLR</sequence>
<dbReference type="Proteomes" id="UP001239397">
    <property type="component" value="Chromosome"/>
</dbReference>